<keyword evidence="2" id="KW-0445">Lipid transport</keyword>
<name>A0A0D2M658_9CHLO</name>
<dbReference type="PANTHER" id="PTHR15954:SF4">
    <property type="entry name" value="VACUOLAR PROTEIN SORTING-ASSOCIATED PROTEIN 51 HOMOLOG"/>
    <property type="match status" value="1"/>
</dbReference>
<dbReference type="GO" id="GO:0042147">
    <property type="term" value="P:retrograde transport, endosome to Golgi"/>
    <property type="evidence" value="ECO:0007669"/>
    <property type="project" value="UniProtKB-UniRule"/>
</dbReference>
<dbReference type="Proteomes" id="UP000054498">
    <property type="component" value="Unassembled WGS sequence"/>
</dbReference>
<evidence type="ECO:0000313" key="3">
    <source>
        <dbReference type="EMBL" id="KIY96676.1"/>
    </source>
</evidence>
<evidence type="ECO:0000256" key="1">
    <source>
        <dbReference type="ARBA" id="ARBA00006080"/>
    </source>
</evidence>
<dbReference type="GO" id="GO:0016020">
    <property type="term" value="C:membrane"/>
    <property type="evidence" value="ECO:0007669"/>
    <property type="project" value="TreeGrafter"/>
</dbReference>
<dbReference type="AlphaFoldDB" id="A0A0D2M658"/>
<dbReference type="GeneID" id="25728534"/>
<keyword evidence="2" id="KW-0333">Golgi apparatus</keyword>
<dbReference type="InterPro" id="IPR014812">
    <property type="entry name" value="Vps51"/>
</dbReference>
<dbReference type="STRING" id="145388.A0A0D2M658"/>
<dbReference type="GO" id="GO:0007041">
    <property type="term" value="P:lysosomal transport"/>
    <property type="evidence" value="ECO:0007669"/>
    <property type="project" value="TreeGrafter"/>
</dbReference>
<evidence type="ECO:0000256" key="2">
    <source>
        <dbReference type="RuleBase" id="RU368010"/>
    </source>
</evidence>
<comment type="subunit">
    <text evidence="2">Component of the Golgi-associated retrograde protein (GARP) complex.</text>
</comment>
<accession>A0A0D2M658</accession>
<evidence type="ECO:0000313" key="4">
    <source>
        <dbReference type="Proteomes" id="UP000054498"/>
    </source>
</evidence>
<keyword evidence="2" id="KW-0653">Protein transport</keyword>
<organism evidence="3 4">
    <name type="scientific">Monoraphidium neglectum</name>
    <dbReference type="NCBI Taxonomy" id="145388"/>
    <lineage>
        <taxon>Eukaryota</taxon>
        <taxon>Viridiplantae</taxon>
        <taxon>Chlorophyta</taxon>
        <taxon>core chlorophytes</taxon>
        <taxon>Chlorophyceae</taxon>
        <taxon>CS clade</taxon>
        <taxon>Sphaeropleales</taxon>
        <taxon>Selenastraceae</taxon>
        <taxon>Monoraphidium</taxon>
    </lineage>
</organism>
<dbReference type="GO" id="GO:0015031">
    <property type="term" value="P:protein transport"/>
    <property type="evidence" value="ECO:0007669"/>
    <property type="project" value="UniProtKB-UniRule"/>
</dbReference>
<dbReference type="PANTHER" id="PTHR15954">
    <property type="entry name" value="VACUOLAR PROTEIN SORTING-ASSOCIATED PROTEIN 51 HOMOLOG"/>
    <property type="match status" value="1"/>
</dbReference>
<dbReference type="GO" id="GO:0006869">
    <property type="term" value="P:lipid transport"/>
    <property type="evidence" value="ECO:0007669"/>
    <property type="project" value="UniProtKB-UniRule"/>
</dbReference>
<keyword evidence="2" id="KW-0813">Transport</keyword>
<comment type="subcellular location">
    <subcellularLocation>
        <location evidence="2">Golgi apparatus</location>
        <location evidence="2">trans-Golgi network</location>
    </subcellularLocation>
</comment>
<protein>
    <recommendedName>
        <fullName evidence="2">Vacuolar protein sorting-associated protein 51 homolog</fullName>
    </recommendedName>
</protein>
<dbReference type="EMBL" id="KK102892">
    <property type="protein sequence ID" value="KIY96676.1"/>
    <property type="molecule type" value="Genomic_DNA"/>
</dbReference>
<dbReference type="RefSeq" id="XP_013895696.1">
    <property type="nucleotide sequence ID" value="XM_014040242.1"/>
</dbReference>
<dbReference type="GO" id="GO:0005829">
    <property type="term" value="C:cytosol"/>
    <property type="evidence" value="ECO:0007669"/>
    <property type="project" value="GOC"/>
</dbReference>
<sequence>MQLVMLRSKKTHPLASGCHADALRKDGAAHHHRGGGSSVSDRDPGYALGSVAVERGVARLFRARTKITGTVKFTQAALLGAIAASGLKSLAESVRLQTLGRASLQQLQLDAAYLRPRLLRLVGGGGGGGGGAEGVAQLVDEVVAAGAERAVEAGQLLDQAALDRILAAAGEGGAA</sequence>
<reference evidence="3 4" key="1">
    <citation type="journal article" date="2013" name="BMC Genomics">
        <title>Reconstruction of the lipid metabolism for the microalga Monoraphidium neglectum from its genome sequence reveals characteristics suitable for biofuel production.</title>
        <authorList>
            <person name="Bogen C."/>
            <person name="Al-Dilaimi A."/>
            <person name="Albersmeier A."/>
            <person name="Wichmann J."/>
            <person name="Grundmann M."/>
            <person name="Rupp O."/>
            <person name="Lauersen K.J."/>
            <person name="Blifernez-Klassen O."/>
            <person name="Kalinowski J."/>
            <person name="Goesmann A."/>
            <person name="Mussgnug J.H."/>
            <person name="Kruse O."/>
        </authorList>
    </citation>
    <scope>NUCLEOTIDE SEQUENCE [LARGE SCALE GENOMIC DNA]</scope>
    <source>
        <strain evidence="3 4">SAG 48.87</strain>
    </source>
</reference>
<dbReference type="GO" id="GO:1990745">
    <property type="term" value="C:EARP complex"/>
    <property type="evidence" value="ECO:0007669"/>
    <property type="project" value="TreeGrafter"/>
</dbReference>
<dbReference type="GO" id="GO:0032456">
    <property type="term" value="P:endocytic recycling"/>
    <property type="evidence" value="ECO:0007669"/>
    <property type="project" value="TreeGrafter"/>
</dbReference>
<dbReference type="GO" id="GO:0007030">
    <property type="term" value="P:Golgi organization"/>
    <property type="evidence" value="ECO:0007669"/>
    <property type="project" value="UniProtKB-UniRule"/>
</dbReference>
<comment type="similarity">
    <text evidence="1 2">Belongs to the VPS51 family.</text>
</comment>
<dbReference type="KEGG" id="mng:MNEG_11287"/>
<keyword evidence="4" id="KW-1185">Reference proteome</keyword>
<comment type="function">
    <text evidence="2">Acts as component of the GARP complex that is involved in retrograde transport from early and late endosomes to the trans-Golgi network (TGN).</text>
</comment>
<dbReference type="GO" id="GO:0048193">
    <property type="term" value="P:Golgi vesicle transport"/>
    <property type="evidence" value="ECO:0007669"/>
    <property type="project" value="TreeGrafter"/>
</dbReference>
<proteinExistence type="inferred from homology"/>
<gene>
    <name evidence="3" type="ORF">MNEG_11287</name>
</gene>
<dbReference type="GO" id="GO:0000938">
    <property type="term" value="C:GARP complex"/>
    <property type="evidence" value="ECO:0007669"/>
    <property type="project" value="UniProtKB-UniRule"/>
</dbReference>